<reference evidence="2 3" key="1">
    <citation type="journal article" date="2024" name="G3 (Bethesda)">
        <title>Genome assembly of Hibiscus sabdariffa L. provides insights into metabolisms of medicinal natural products.</title>
        <authorList>
            <person name="Kim T."/>
        </authorList>
    </citation>
    <scope>NUCLEOTIDE SEQUENCE [LARGE SCALE GENOMIC DNA]</scope>
    <source>
        <strain evidence="2">TK-2024</strain>
        <tissue evidence="2">Old leaves</tissue>
    </source>
</reference>
<keyword evidence="3" id="KW-1185">Reference proteome</keyword>
<feature type="region of interest" description="Disordered" evidence="1">
    <location>
        <begin position="1"/>
        <end position="81"/>
    </location>
</feature>
<feature type="compositionally biased region" description="Polar residues" evidence="1">
    <location>
        <begin position="49"/>
        <end position="60"/>
    </location>
</feature>
<accession>A0ABR2E1X5</accession>
<feature type="compositionally biased region" description="Basic and acidic residues" evidence="1">
    <location>
        <begin position="17"/>
        <end position="27"/>
    </location>
</feature>
<sequence length="161" mass="16189">MVPSLLRSGDLESAVMRSERKQEKKGQEIGTAGHASTSTSKGGTPANAVGNSGQVITSVASAVAPPLDSPPAPTSDQVTGTALRETAAPTISLAVLAVSNVVHSRTTPPEGSTTTFSVLEDPVAVIDPGGNPATGYAPGRDAMNTTLLAEWNVSDAVPQGT</sequence>
<organism evidence="2 3">
    <name type="scientific">Hibiscus sabdariffa</name>
    <name type="common">roselle</name>
    <dbReference type="NCBI Taxonomy" id="183260"/>
    <lineage>
        <taxon>Eukaryota</taxon>
        <taxon>Viridiplantae</taxon>
        <taxon>Streptophyta</taxon>
        <taxon>Embryophyta</taxon>
        <taxon>Tracheophyta</taxon>
        <taxon>Spermatophyta</taxon>
        <taxon>Magnoliopsida</taxon>
        <taxon>eudicotyledons</taxon>
        <taxon>Gunneridae</taxon>
        <taxon>Pentapetalae</taxon>
        <taxon>rosids</taxon>
        <taxon>malvids</taxon>
        <taxon>Malvales</taxon>
        <taxon>Malvaceae</taxon>
        <taxon>Malvoideae</taxon>
        <taxon>Hibiscus</taxon>
    </lineage>
</organism>
<proteinExistence type="predicted"/>
<comment type="caution">
    <text evidence="2">The sequence shown here is derived from an EMBL/GenBank/DDBJ whole genome shotgun (WGS) entry which is preliminary data.</text>
</comment>
<evidence type="ECO:0000256" key="1">
    <source>
        <dbReference type="SAM" id="MobiDB-lite"/>
    </source>
</evidence>
<name>A0ABR2E1X5_9ROSI</name>
<dbReference type="EMBL" id="JBBPBM010000020">
    <property type="protein sequence ID" value="KAK8551189.1"/>
    <property type="molecule type" value="Genomic_DNA"/>
</dbReference>
<gene>
    <name evidence="2" type="ORF">V6N12_039846</name>
</gene>
<evidence type="ECO:0000313" key="2">
    <source>
        <dbReference type="EMBL" id="KAK8551189.1"/>
    </source>
</evidence>
<evidence type="ECO:0000313" key="3">
    <source>
        <dbReference type="Proteomes" id="UP001472677"/>
    </source>
</evidence>
<dbReference type="Proteomes" id="UP001472677">
    <property type="component" value="Unassembled WGS sequence"/>
</dbReference>
<protein>
    <submittedName>
        <fullName evidence="2">Uncharacterized protein</fullName>
    </submittedName>
</protein>